<name>A0A6M8MHX1_9PSED</name>
<dbReference type="AlphaFoldDB" id="A0A6M8MHX1"/>
<dbReference type="Gene3D" id="3.90.1530.10">
    <property type="entry name" value="Conserved hypothetical protein from pyrococcus furiosus pfu- 392566-001, ParB domain"/>
    <property type="match status" value="1"/>
</dbReference>
<evidence type="ECO:0000313" key="2">
    <source>
        <dbReference type="EMBL" id="QKF50670.1"/>
    </source>
</evidence>
<dbReference type="KEGG" id="pgg:FX982_01614"/>
<dbReference type="InterPro" id="IPR003115">
    <property type="entry name" value="ParB_N"/>
</dbReference>
<proteinExistence type="predicted"/>
<dbReference type="InterPro" id="IPR036086">
    <property type="entry name" value="ParB/Sulfiredoxin_sf"/>
</dbReference>
<evidence type="ECO:0000259" key="1">
    <source>
        <dbReference type="Pfam" id="PF02195"/>
    </source>
</evidence>
<dbReference type="Pfam" id="PF02195">
    <property type="entry name" value="ParB_N"/>
    <property type="match status" value="1"/>
</dbReference>
<gene>
    <name evidence="2" type="ORF">FX982_01614</name>
</gene>
<dbReference type="SUPFAM" id="SSF110849">
    <property type="entry name" value="ParB/Sulfiredoxin"/>
    <property type="match status" value="1"/>
</dbReference>
<keyword evidence="3" id="KW-1185">Reference proteome</keyword>
<dbReference type="EMBL" id="CP053746">
    <property type="protein sequence ID" value="QKF50670.1"/>
    <property type="molecule type" value="Genomic_DNA"/>
</dbReference>
<accession>A0A6M8MHX1</accession>
<reference evidence="3" key="1">
    <citation type="submission" date="2019-12" db="EMBL/GenBank/DDBJ databases">
        <title>Endophytic bacteria associated with Panax ginseng seedlings.</title>
        <authorList>
            <person name="Park J.M."/>
            <person name="Shin R."/>
            <person name="Jo S.H."/>
        </authorList>
    </citation>
    <scope>NUCLEOTIDE SEQUENCE [LARGE SCALE GENOMIC DNA]</scope>
    <source>
        <strain evidence="3">PgKB30</strain>
    </source>
</reference>
<organism evidence="2 3">
    <name type="scientific">Pseudomonas graminis</name>
    <dbReference type="NCBI Taxonomy" id="158627"/>
    <lineage>
        <taxon>Bacteria</taxon>
        <taxon>Pseudomonadati</taxon>
        <taxon>Pseudomonadota</taxon>
        <taxon>Gammaproteobacteria</taxon>
        <taxon>Pseudomonadales</taxon>
        <taxon>Pseudomonadaceae</taxon>
        <taxon>Pseudomonas</taxon>
    </lineage>
</organism>
<dbReference type="Proteomes" id="UP000501989">
    <property type="component" value="Chromosome"/>
</dbReference>
<evidence type="ECO:0000313" key="3">
    <source>
        <dbReference type="Proteomes" id="UP000501989"/>
    </source>
</evidence>
<sequence length="1148" mass="125695">MSTLHRNTSQPVQPEPSLKLLLPGEQLDAALAPPAGLLEPYVSAQSLTGHVALEDVGPFNGVYNIDGLLFIELDGHTYEVEFDSDNFRFNVVSPNAPAQASDEGASEPTNREQILREWHPLYLEDCQKWMLLSAGARLNDAEQPARLMTLPQRVDALLKFDDLLTISETVKGFVQSQVSQNAHSARTHTLLLLLAAPHLPPSTLSHDNAKRAQQLSIVLEQMISSAQADTLAGQLLSALKWYGGDEGEITVPVIRQHLVWAALMLELNPPRQQRRDYIAGYDLEGPQNWGLTYPQRREQLLVALSAKTSLPELALHILTPALPDFMVQGIDEDLRHGTAPWANFIHGVSLANALDPASAPTLTFEALIRLPMTLSKAAAPEELMLIAATRVGPSLTWAIANGVLPGKARTDYSSSELATAASALDAHIANGVSAAEGLTREAPDRVQMALQKLHQLFGDRAEQIKKRIMHPVNIADRFDYSLRSDDMYSGAQFYLLDVFAAGHMKNGMDKFQPVSSHDQVLVNRAFGSIAHQLEGIDIPHMFEGSYRFYEAQSRLAYTFIVDSMWAQIPGEDRRALHYGRVKIHTLRTFTGKVAGMESVQDRERARGRYGFILECNYQNTSFFYELFPLKGIAIRHARMAIPTKPKHAHPSALPSFLEIVSGSEISVDWNAYASLSAPVSGAVSLVISEVITELAPIEEPDNDIPTPLTSPRLNAISIAVASHHLFFYPHDAYQRLRHETGSEEVANNYPTLLRELALIVPGLGCVNSIITDEAPAIVCALEGLTFGIPALKLLRGTIQLAFRAGKLLITKVLPRFASLSTEVIMQSTQFQRAMKTAGTLMPGALNRLAGAKAFDLSAFHALASRLRSYAVPASDLTGGLRHVSGIPTITVPAQWRGTGAFDTLVEVSGIQNVPVRQLSNAVSGTLGRHYLIEFGMAYGPPLIVRQSATAALQRVNGRVGYPMSGRGAIRSPLAKPVHTRLGAQVKSSTALEEVIEANNISATPEQLSLIKTAMDDGAPLFVYTTRDGAASLALRDVYDDIYLDAFTNNRVSISGFYDHAVEKTWRVDPALQANVRQINPQLLTTNGRELIKERFDAIKSGIMDGQYLPPIHVSPMAGGFYPVINGNHRLAVAREMKLETVPVLIFQE</sequence>
<dbReference type="RefSeq" id="WP_172610263.1">
    <property type="nucleotide sequence ID" value="NZ_CP053746.1"/>
</dbReference>
<protein>
    <recommendedName>
        <fullName evidence="1">ParB-like N-terminal domain-containing protein</fullName>
    </recommendedName>
</protein>
<feature type="domain" description="ParB-like N-terminal" evidence="1">
    <location>
        <begin position="1076"/>
        <end position="1145"/>
    </location>
</feature>